<reference evidence="1 2" key="1">
    <citation type="submission" date="2016-09" db="EMBL/GenBank/DDBJ databases">
        <title>Genome sequence of Eubacterium angustum.</title>
        <authorList>
            <person name="Poehlein A."/>
            <person name="Daniel R."/>
        </authorList>
    </citation>
    <scope>NUCLEOTIDE SEQUENCE [LARGE SCALE GENOMIC DNA]</scope>
    <source>
        <strain evidence="1 2">DSM 1989</strain>
    </source>
</reference>
<organism evidence="1 2">
    <name type="scientific">Andreesenia angusta</name>
    <dbReference type="NCBI Taxonomy" id="39480"/>
    <lineage>
        <taxon>Bacteria</taxon>
        <taxon>Bacillati</taxon>
        <taxon>Bacillota</taxon>
        <taxon>Tissierellia</taxon>
        <taxon>Tissierellales</taxon>
        <taxon>Gottschalkiaceae</taxon>
        <taxon>Andreesenia</taxon>
    </lineage>
</organism>
<comment type="caution">
    <text evidence="1">The sequence shown here is derived from an EMBL/GenBank/DDBJ whole genome shotgun (WGS) entry which is preliminary data.</text>
</comment>
<dbReference type="STRING" id="39480.EUAN_20850"/>
<sequence>MFAQDGNVEKALIDSLTASIADRKANICDT</sequence>
<dbReference type="AlphaFoldDB" id="A0A1S1V4Y0"/>
<accession>A0A1S1V4Y0</accession>
<keyword evidence="2" id="KW-1185">Reference proteome</keyword>
<protein>
    <submittedName>
        <fullName evidence="1">Uncharacterized protein</fullName>
    </submittedName>
</protein>
<name>A0A1S1V4Y0_9FIRM</name>
<gene>
    <name evidence="1" type="ORF">EUAN_20850</name>
</gene>
<dbReference type="Proteomes" id="UP000180254">
    <property type="component" value="Unassembled WGS sequence"/>
</dbReference>
<dbReference type="EMBL" id="MKIE01000011">
    <property type="protein sequence ID" value="OHW61544.1"/>
    <property type="molecule type" value="Genomic_DNA"/>
</dbReference>
<evidence type="ECO:0000313" key="1">
    <source>
        <dbReference type="EMBL" id="OHW61544.1"/>
    </source>
</evidence>
<proteinExistence type="predicted"/>
<evidence type="ECO:0000313" key="2">
    <source>
        <dbReference type="Proteomes" id="UP000180254"/>
    </source>
</evidence>